<accession>A0A2H0FKN4</accession>
<name>A0A2H0FKN4_9BACT</name>
<keyword evidence="10" id="KW-0067">ATP-binding</keyword>
<comment type="subcellular location">
    <subcellularLocation>
        <location evidence="2">Cytoplasm</location>
    </subcellularLocation>
</comment>
<sequence>MDYMVNFDDFQKLDLKIAKIVKAEKVEGSEKLLRLEIDLGEEKRQLVAGIAKFYSPEDLIHREIVVVANLEPRVLMGIKSQGMLLAADVEGRPVLLKPDEDVPVGTRIR</sequence>
<keyword evidence="13" id="KW-0030">Aminoacyl-tRNA synthetase</keyword>
<dbReference type="EC" id="6.1.1.10" evidence="4"/>
<evidence type="ECO:0000256" key="11">
    <source>
        <dbReference type="ARBA" id="ARBA00022884"/>
    </source>
</evidence>
<dbReference type="Gene3D" id="2.40.50.140">
    <property type="entry name" value="Nucleic acid-binding proteins"/>
    <property type="match status" value="1"/>
</dbReference>
<evidence type="ECO:0000256" key="5">
    <source>
        <dbReference type="ARBA" id="ARBA00018753"/>
    </source>
</evidence>
<dbReference type="PROSITE" id="PS50886">
    <property type="entry name" value="TRBD"/>
    <property type="match status" value="1"/>
</dbReference>
<evidence type="ECO:0000256" key="2">
    <source>
        <dbReference type="ARBA" id="ARBA00004496"/>
    </source>
</evidence>
<evidence type="ECO:0000256" key="6">
    <source>
        <dbReference type="ARBA" id="ARBA00022490"/>
    </source>
</evidence>
<reference evidence="18 19" key="1">
    <citation type="submission" date="2017-09" db="EMBL/GenBank/DDBJ databases">
        <title>Depth-based differentiation of microbial function through sediment-hosted aquifers and enrichment of novel symbionts in the deep terrestrial subsurface.</title>
        <authorList>
            <person name="Probst A.J."/>
            <person name="Ladd B."/>
            <person name="Jarett J.K."/>
            <person name="Geller-Mcgrath D.E."/>
            <person name="Sieber C.M."/>
            <person name="Emerson J.B."/>
            <person name="Anantharaman K."/>
            <person name="Thomas B.C."/>
            <person name="Malmstrom R."/>
            <person name="Stieglmeier M."/>
            <person name="Klingl A."/>
            <person name="Woyke T."/>
            <person name="Ryan C.M."/>
            <person name="Banfield J.F."/>
        </authorList>
    </citation>
    <scope>NUCLEOTIDE SEQUENCE [LARGE SCALE GENOMIC DNA]</scope>
    <source>
        <strain evidence="18">CG18_big_fil_WC_8_21_14_2_50_37_10</strain>
    </source>
</reference>
<evidence type="ECO:0000256" key="8">
    <source>
        <dbReference type="ARBA" id="ARBA00022598"/>
    </source>
</evidence>
<dbReference type="EMBL" id="PCUC01000058">
    <property type="protein sequence ID" value="PIQ07182.1"/>
    <property type="molecule type" value="Genomic_DNA"/>
</dbReference>
<dbReference type="PANTHER" id="PTHR11586:SF37">
    <property type="entry name" value="TRNA-BINDING DOMAIN-CONTAINING PROTEIN"/>
    <property type="match status" value="1"/>
</dbReference>
<evidence type="ECO:0000256" key="9">
    <source>
        <dbReference type="ARBA" id="ARBA00022741"/>
    </source>
</evidence>
<comment type="caution">
    <text evidence="18">The sequence shown here is derived from an EMBL/GenBank/DDBJ whole genome shotgun (WGS) entry which is preliminary data.</text>
</comment>
<proteinExistence type="predicted"/>
<evidence type="ECO:0000256" key="15">
    <source>
        <dbReference type="ARBA" id="ARBA00047364"/>
    </source>
</evidence>
<evidence type="ECO:0000256" key="16">
    <source>
        <dbReference type="PROSITE-ProRule" id="PRU00209"/>
    </source>
</evidence>
<dbReference type="InterPro" id="IPR012340">
    <property type="entry name" value="NA-bd_OB-fold"/>
</dbReference>
<evidence type="ECO:0000313" key="18">
    <source>
        <dbReference type="EMBL" id="PIQ07182.1"/>
    </source>
</evidence>
<comment type="function">
    <text evidence="1">Is required not only for elongation of protein synthesis but also for the initiation of all mRNA translation through initiator tRNA(fMet) aminoacylation.</text>
</comment>
<dbReference type="Pfam" id="PF01588">
    <property type="entry name" value="tRNA_bind"/>
    <property type="match status" value="1"/>
</dbReference>
<dbReference type="AlphaFoldDB" id="A0A2H0FKN4"/>
<evidence type="ECO:0000256" key="3">
    <source>
        <dbReference type="ARBA" id="ARBA00011738"/>
    </source>
</evidence>
<dbReference type="InterPro" id="IPR004495">
    <property type="entry name" value="Met-tRNA-synth_bsu_C"/>
</dbReference>
<evidence type="ECO:0000256" key="10">
    <source>
        <dbReference type="ARBA" id="ARBA00022840"/>
    </source>
</evidence>
<keyword evidence="11 16" id="KW-0694">RNA-binding</keyword>
<evidence type="ECO:0000256" key="1">
    <source>
        <dbReference type="ARBA" id="ARBA00003314"/>
    </source>
</evidence>
<dbReference type="Proteomes" id="UP000230778">
    <property type="component" value="Unassembled WGS sequence"/>
</dbReference>
<evidence type="ECO:0000256" key="12">
    <source>
        <dbReference type="ARBA" id="ARBA00022917"/>
    </source>
</evidence>
<keyword evidence="6" id="KW-0963">Cytoplasm</keyword>
<keyword evidence="7 16" id="KW-0820">tRNA-binding</keyword>
<dbReference type="FunFam" id="2.40.50.140:FF:000042">
    <property type="entry name" value="Methionine--tRNA ligase"/>
    <property type="match status" value="1"/>
</dbReference>
<dbReference type="GO" id="GO:0004825">
    <property type="term" value="F:methionine-tRNA ligase activity"/>
    <property type="evidence" value="ECO:0007669"/>
    <property type="project" value="UniProtKB-EC"/>
</dbReference>
<dbReference type="InterPro" id="IPR002547">
    <property type="entry name" value="tRNA-bd_dom"/>
</dbReference>
<evidence type="ECO:0000256" key="4">
    <source>
        <dbReference type="ARBA" id="ARBA00012838"/>
    </source>
</evidence>
<dbReference type="CDD" id="cd02800">
    <property type="entry name" value="tRNA_bind_EcMetRS_like"/>
    <property type="match status" value="1"/>
</dbReference>
<dbReference type="SUPFAM" id="SSF50249">
    <property type="entry name" value="Nucleic acid-binding proteins"/>
    <property type="match status" value="1"/>
</dbReference>
<dbReference type="GO" id="GO:0000049">
    <property type="term" value="F:tRNA binding"/>
    <property type="evidence" value="ECO:0007669"/>
    <property type="project" value="UniProtKB-UniRule"/>
</dbReference>
<evidence type="ECO:0000256" key="13">
    <source>
        <dbReference type="ARBA" id="ARBA00023146"/>
    </source>
</evidence>
<organism evidence="18 19">
    <name type="scientific">Candidatus Nealsonbacteria bacterium CG18_big_fil_WC_8_21_14_2_50_37_10</name>
    <dbReference type="NCBI Taxonomy" id="1974717"/>
    <lineage>
        <taxon>Bacteria</taxon>
        <taxon>Candidatus Nealsoniibacteriota</taxon>
    </lineage>
</organism>
<dbReference type="GO" id="GO:0006431">
    <property type="term" value="P:methionyl-tRNA aminoacylation"/>
    <property type="evidence" value="ECO:0007669"/>
    <property type="project" value="InterPro"/>
</dbReference>
<keyword evidence="12" id="KW-0648">Protein biosynthesis</keyword>
<dbReference type="InterPro" id="IPR051270">
    <property type="entry name" value="Tyrosine-tRNA_ligase_regulator"/>
</dbReference>
<evidence type="ECO:0000256" key="7">
    <source>
        <dbReference type="ARBA" id="ARBA00022555"/>
    </source>
</evidence>
<evidence type="ECO:0000313" key="19">
    <source>
        <dbReference type="Proteomes" id="UP000230778"/>
    </source>
</evidence>
<comment type="subunit">
    <text evidence="3">Homodimer.</text>
</comment>
<dbReference type="PANTHER" id="PTHR11586">
    <property type="entry name" value="TRNA-AMINOACYLATION COFACTOR ARC1 FAMILY MEMBER"/>
    <property type="match status" value="1"/>
</dbReference>
<gene>
    <name evidence="18" type="primary">metG</name>
    <name evidence="18" type="ORF">COW72_01125</name>
</gene>
<keyword evidence="8 18" id="KW-0436">Ligase</keyword>
<comment type="catalytic activity">
    <reaction evidence="15">
        <text>tRNA(Met) + L-methionine + ATP = L-methionyl-tRNA(Met) + AMP + diphosphate</text>
        <dbReference type="Rhea" id="RHEA:13481"/>
        <dbReference type="Rhea" id="RHEA-COMP:9667"/>
        <dbReference type="Rhea" id="RHEA-COMP:9698"/>
        <dbReference type="ChEBI" id="CHEBI:30616"/>
        <dbReference type="ChEBI" id="CHEBI:33019"/>
        <dbReference type="ChEBI" id="CHEBI:57844"/>
        <dbReference type="ChEBI" id="CHEBI:78442"/>
        <dbReference type="ChEBI" id="CHEBI:78530"/>
        <dbReference type="ChEBI" id="CHEBI:456215"/>
        <dbReference type="EC" id="6.1.1.10"/>
    </reaction>
</comment>
<dbReference type="GO" id="GO:0005524">
    <property type="term" value="F:ATP binding"/>
    <property type="evidence" value="ECO:0007669"/>
    <property type="project" value="UniProtKB-KW"/>
</dbReference>
<evidence type="ECO:0000256" key="14">
    <source>
        <dbReference type="ARBA" id="ARBA00030904"/>
    </source>
</evidence>
<evidence type="ECO:0000259" key="17">
    <source>
        <dbReference type="PROSITE" id="PS50886"/>
    </source>
</evidence>
<protein>
    <recommendedName>
        <fullName evidence="5">Methionine--tRNA ligase</fullName>
        <ecNumber evidence="4">6.1.1.10</ecNumber>
    </recommendedName>
    <alternativeName>
        <fullName evidence="14">Methionyl-tRNA synthetase</fullName>
    </alternativeName>
</protein>
<dbReference type="GO" id="GO:0005737">
    <property type="term" value="C:cytoplasm"/>
    <property type="evidence" value="ECO:0007669"/>
    <property type="project" value="UniProtKB-SubCell"/>
</dbReference>
<keyword evidence="9" id="KW-0547">Nucleotide-binding</keyword>
<dbReference type="NCBIfam" id="TIGR00399">
    <property type="entry name" value="metG_C_term"/>
    <property type="match status" value="1"/>
</dbReference>
<feature type="domain" description="TRNA-binding" evidence="17">
    <location>
        <begin position="9"/>
        <end position="109"/>
    </location>
</feature>